<keyword evidence="6" id="KW-0808">Transferase</keyword>
<keyword evidence="8 14" id="KW-0418">Kinase</keyword>
<dbReference type="GO" id="GO:0005886">
    <property type="term" value="C:plasma membrane"/>
    <property type="evidence" value="ECO:0007669"/>
    <property type="project" value="UniProtKB-SubCell"/>
</dbReference>
<comment type="catalytic activity">
    <reaction evidence="1">
        <text>ATP + protein L-histidine = ADP + protein N-phospho-L-histidine.</text>
        <dbReference type="EC" id="2.7.13.3"/>
    </reaction>
</comment>
<comment type="caution">
    <text evidence="14">The sequence shown here is derived from an EMBL/GenBank/DDBJ whole genome shotgun (WGS) entry which is preliminary data.</text>
</comment>
<keyword evidence="5" id="KW-0597">Phosphoprotein</keyword>
<keyword evidence="9" id="KW-0067">ATP-binding</keyword>
<dbReference type="EC" id="2.7.13.3" evidence="3"/>
<evidence type="ECO:0000256" key="12">
    <source>
        <dbReference type="SAM" id="Phobius"/>
    </source>
</evidence>
<evidence type="ECO:0000256" key="2">
    <source>
        <dbReference type="ARBA" id="ARBA00004651"/>
    </source>
</evidence>
<name>A0A0G1LLZ1_9BACT</name>
<dbReference type="AlphaFoldDB" id="A0A0G1LLZ1"/>
<comment type="subcellular location">
    <subcellularLocation>
        <location evidence="2">Cell membrane</location>
        <topology evidence="2">Multi-pass membrane protein</topology>
    </subcellularLocation>
</comment>
<protein>
    <recommendedName>
        <fullName evidence="3">histidine kinase</fullName>
        <ecNumber evidence="3">2.7.13.3</ecNumber>
    </recommendedName>
</protein>
<dbReference type="InterPro" id="IPR003660">
    <property type="entry name" value="HAMP_dom"/>
</dbReference>
<evidence type="ECO:0000313" key="14">
    <source>
        <dbReference type="EMBL" id="KKT60869.1"/>
    </source>
</evidence>
<keyword evidence="4" id="KW-1003">Cell membrane</keyword>
<dbReference type="GO" id="GO:0004673">
    <property type="term" value="F:protein histidine kinase activity"/>
    <property type="evidence" value="ECO:0007669"/>
    <property type="project" value="UniProtKB-EC"/>
</dbReference>
<keyword evidence="12" id="KW-1133">Transmembrane helix</keyword>
<reference evidence="14 15" key="1">
    <citation type="journal article" date="2015" name="Nature">
        <title>rRNA introns, odd ribosomes, and small enigmatic genomes across a large radiation of phyla.</title>
        <authorList>
            <person name="Brown C.T."/>
            <person name="Hug L.A."/>
            <person name="Thomas B.C."/>
            <person name="Sharon I."/>
            <person name="Castelle C.J."/>
            <person name="Singh A."/>
            <person name="Wilkins M.J."/>
            <person name="Williams K.H."/>
            <person name="Banfield J.F."/>
        </authorList>
    </citation>
    <scope>NUCLEOTIDE SEQUENCE [LARGE SCALE GENOMIC DNA]</scope>
</reference>
<dbReference type="GO" id="GO:0000160">
    <property type="term" value="P:phosphorelay signal transduction system"/>
    <property type="evidence" value="ECO:0007669"/>
    <property type="project" value="UniProtKB-KW"/>
</dbReference>
<dbReference type="CDD" id="cd18773">
    <property type="entry name" value="PDC1_HK_sensor"/>
    <property type="match status" value="1"/>
</dbReference>
<dbReference type="Gene3D" id="6.10.340.10">
    <property type="match status" value="1"/>
</dbReference>
<dbReference type="InterPro" id="IPR050398">
    <property type="entry name" value="HssS/ArlS-like"/>
</dbReference>
<dbReference type="PROSITE" id="PS50885">
    <property type="entry name" value="HAMP"/>
    <property type="match status" value="1"/>
</dbReference>
<dbReference type="SUPFAM" id="SSF158472">
    <property type="entry name" value="HAMP domain-like"/>
    <property type="match status" value="1"/>
</dbReference>
<organism evidence="14 15">
    <name type="scientific">Candidatus Giovannonibacteria bacterium GW2011_GWA2_44_26</name>
    <dbReference type="NCBI Taxonomy" id="1618648"/>
    <lineage>
        <taxon>Bacteria</taxon>
        <taxon>Candidatus Giovannoniibacteriota</taxon>
    </lineage>
</organism>
<keyword evidence="10" id="KW-0902">Two-component regulatory system</keyword>
<evidence type="ECO:0000256" key="5">
    <source>
        <dbReference type="ARBA" id="ARBA00022553"/>
    </source>
</evidence>
<dbReference type="Pfam" id="PF00672">
    <property type="entry name" value="HAMP"/>
    <property type="match status" value="1"/>
</dbReference>
<evidence type="ECO:0000256" key="9">
    <source>
        <dbReference type="ARBA" id="ARBA00022840"/>
    </source>
</evidence>
<keyword evidence="12" id="KW-0812">Transmembrane</keyword>
<evidence type="ECO:0000313" key="15">
    <source>
        <dbReference type="Proteomes" id="UP000033945"/>
    </source>
</evidence>
<dbReference type="SMART" id="SM00304">
    <property type="entry name" value="HAMP"/>
    <property type="match status" value="1"/>
</dbReference>
<feature type="transmembrane region" description="Helical" evidence="12">
    <location>
        <begin position="328"/>
        <end position="351"/>
    </location>
</feature>
<evidence type="ECO:0000256" key="4">
    <source>
        <dbReference type="ARBA" id="ARBA00022475"/>
    </source>
</evidence>
<evidence type="ECO:0000256" key="1">
    <source>
        <dbReference type="ARBA" id="ARBA00000085"/>
    </source>
</evidence>
<dbReference type="PANTHER" id="PTHR45528:SF1">
    <property type="entry name" value="SENSOR HISTIDINE KINASE CPXA"/>
    <property type="match status" value="1"/>
</dbReference>
<keyword evidence="7" id="KW-0547">Nucleotide-binding</keyword>
<dbReference type="CDD" id="cd06225">
    <property type="entry name" value="HAMP"/>
    <property type="match status" value="1"/>
</dbReference>
<proteinExistence type="predicted"/>
<accession>A0A0G1LLZ1</accession>
<feature type="transmembrane region" description="Helical" evidence="12">
    <location>
        <begin position="6"/>
        <end position="26"/>
    </location>
</feature>
<keyword evidence="11 12" id="KW-0472">Membrane</keyword>
<evidence type="ECO:0000256" key="7">
    <source>
        <dbReference type="ARBA" id="ARBA00022741"/>
    </source>
</evidence>
<feature type="domain" description="HAMP" evidence="13">
    <location>
        <begin position="348"/>
        <end position="400"/>
    </location>
</feature>
<dbReference type="Proteomes" id="UP000033945">
    <property type="component" value="Unassembled WGS sequence"/>
</dbReference>
<evidence type="ECO:0000256" key="10">
    <source>
        <dbReference type="ARBA" id="ARBA00023012"/>
    </source>
</evidence>
<evidence type="ECO:0000256" key="8">
    <source>
        <dbReference type="ARBA" id="ARBA00022777"/>
    </source>
</evidence>
<dbReference type="EMBL" id="LCIT01000043">
    <property type="protein sequence ID" value="KKT60869.1"/>
    <property type="molecule type" value="Genomic_DNA"/>
</dbReference>
<gene>
    <name evidence="14" type="ORF">UW55_C0043G0003</name>
</gene>
<sequence>MTLRVKFVLFFTALVFLLIGGLMYYISSYTNSYLKRDAINNFRVIAELAESTYFTFTDLVKTRTIDWSSDGYIRTTTEKIIAAGASGNSEEYQADAKALGDYLREEKMKYDPDVIIADILDGNGIVIASSRDSRVGIDEKEEEERLGAHRFSNAISSKQPEAFVSQVVFEADESDKPMIHVVARIFVSDKNADGSPAPLDAVFFLHFSNTDMLGEILSGRRQMAQGALSGQALYERYKTANIYLVNNQHLMISPARGDQSAILRQRVDTAPVHNCLNNQKEIADEYVNYNGRTVIGASMCLTGERLTLVAEVESEEVLKSISLVRRTMALSGIAAGLIGALALIFGGNWFLGSLINITDAAREVARGNLGTRAPVKTKDEIGNLAKTFNQMLDGIHQSNEKLFESNRKISESSRVLSDKVAELERFKKLTVGRELKMVEMKKKIKELGGG</sequence>
<evidence type="ECO:0000259" key="13">
    <source>
        <dbReference type="PROSITE" id="PS50885"/>
    </source>
</evidence>
<evidence type="ECO:0000256" key="11">
    <source>
        <dbReference type="ARBA" id="ARBA00023136"/>
    </source>
</evidence>
<evidence type="ECO:0000256" key="3">
    <source>
        <dbReference type="ARBA" id="ARBA00012438"/>
    </source>
</evidence>
<evidence type="ECO:0000256" key="6">
    <source>
        <dbReference type="ARBA" id="ARBA00022679"/>
    </source>
</evidence>
<dbReference type="GO" id="GO:0005524">
    <property type="term" value="F:ATP binding"/>
    <property type="evidence" value="ECO:0007669"/>
    <property type="project" value="UniProtKB-KW"/>
</dbReference>
<dbReference type="PANTHER" id="PTHR45528">
    <property type="entry name" value="SENSOR HISTIDINE KINASE CPXA"/>
    <property type="match status" value="1"/>
</dbReference>